<keyword evidence="4 6" id="KW-0479">Metal-binding</keyword>
<evidence type="ECO:0000256" key="4">
    <source>
        <dbReference type="ARBA" id="ARBA00022723"/>
    </source>
</evidence>
<protein>
    <recommendedName>
        <fullName evidence="6 7">Methionine aminopeptidase</fullName>
        <shortName evidence="6">MAP</shortName>
        <shortName evidence="6">MetAP</shortName>
        <ecNumber evidence="6 7">3.4.11.18</ecNumber>
    </recommendedName>
    <alternativeName>
        <fullName evidence="6">Peptidase M</fullName>
    </alternativeName>
</protein>
<dbReference type="EC" id="3.4.11.18" evidence="6 7"/>
<keyword evidence="3 6" id="KW-0645">Protease</keyword>
<proteinExistence type="inferred from homology"/>
<dbReference type="HAMAP" id="MF_01974">
    <property type="entry name" value="MetAP_1"/>
    <property type="match status" value="1"/>
</dbReference>
<dbReference type="EMBL" id="JAACAK010000017">
    <property type="protein sequence ID" value="NIR73869.1"/>
    <property type="molecule type" value="Genomic_DNA"/>
</dbReference>
<comment type="caution">
    <text evidence="9">The sequence shown here is derived from an EMBL/GenBank/DDBJ whole genome shotgun (WGS) entry which is preliminary data.</text>
</comment>
<dbReference type="PANTHER" id="PTHR43330:SF27">
    <property type="entry name" value="METHIONINE AMINOPEPTIDASE"/>
    <property type="match status" value="1"/>
</dbReference>
<dbReference type="Proteomes" id="UP000702544">
    <property type="component" value="Unassembled WGS sequence"/>
</dbReference>
<evidence type="ECO:0000256" key="6">
    <source>
        <dbReference type="HAMAP-Rule" id="MF_01974"/>
    </source>
</evidence>
<comment type="function">
    <text evidence="1 6">Removes the N-terminal methionine from nascent proteins. The N-terminal methionine is often cleaved when the second residue in the primary sequence is small and uncharged (Met-Ala-, Cys, Gly, Pro, Ser, Thr, or Val). Requires deformylation of the N(alpha)-formylated initiator methionine before it can be hydrolyzed.</text>
</comment>
<evidence type="ECO:0000256" key="5">
    <source>
        <dbReference type="ARBA" id="ARBA00022801"/>
    </source>
</evidence>
<keyword evidence="5 6" id="KW-0378">Hydrolase</keyword>
<dbReference type="PRINTS" id="PR00599">
    <property type="entry name" value="MAPEPTIDASE"/>
</dbReference>
<gene>
    <name evidence="6 9" type="primary">map</name>
    <name evidence="9" type="ORF">GWO12_01955</name>
</gene>
<feature type="binding site" evidence="6">
    <location>
        <position position="234"/>
    </location>
    <ligand>
        <name>a divalent metal cation</name>
        <dbReference type="ChEBI" id="CHEBI:60240"/>
        <label>1</label>
    </ligand>
</feature>
<evidence type="ECO:0000256" key="2">
    <source>
        <dbReference type="ARBA" id="ARBA00022438"/>
    </source>
</evidence>
<dbReference type="InterPro" id="IPR001714">
    <property type="entry name" value="Pept_M24_MAP"/>
</dbReference>
<dbReference type="CDD" id="cd01086">
    <property type="entry name" value="MetAP1"/>
    <property type="match status" value="1"/>
</dbReference>
<evidence type="ECO:0000313" key="9">
    <source>
        <dbReference type="EMBL" id="NIR73869.1"/>
    </source>
</evidence>
<evidence type="ECO:0000259" key="8">
    <source>
        <dbReference type="Pfam" id="PF00557"/>
    </source>
</evidence>
<name>A0AAE4Z4Y0_9BACT</name>
<dbReference type="GO" id="GO:0006508">
    <property type="term" value="P:proteolysis"/>
    <property type="evidence" value="ECO:0007669"/>
    <property type="project" value="UniProtKB-KW"/>
</dbReference>
<dbReference type="GO" id="GO:0070006">
    <property type="term" value="F:metalloaminopeptidase activity"/>
    <property type="evidence" value="ECO:0007669"/>
    <property type="project" value="UniProtKB-UniRule"/>
</dbReference>
<dbReference type="InterPro" id="IPR002467">
    <property type="entry name" value="Pept_M24A_MAP1"/>
</dbReference>
<sequence length="255" mass="26986">MITLKTDEEIELIARASEIVADVLDQLEDRVRPGVSTGALDEWAEGLIRSYDDATPAFKGLYGFPATLCTSVNHEVVHGIPSRDRILEDGDIVSVDVGVCYEGYYGDGAVTLPVGTVAPPVGRLLTVTREALTRGVESARPGGRLGDISAAIEAAGAEAGYSVVRELVGHGIGARPHEEPQVPNYGRAGEGLKLQPGLVLAIEPMFNLGGREIRTLADDWTVVTADGQVSAHFEHTVAITREGPRILTVVPSKAG</sequence>
<evidence type="ECO:0000256" key="3">
    <source>
        <dbReference type="ARBA" id="ARBA00022670"/>
    </source>
</evidence>
<comment type="catalytic activity">
    <reaction evidence="6 7">
        <text>Release of N-terminal amino acids, preferentially methionine, from peptides and arylamides.</text>
        <dbReference type="EC" id="3.4.11.18"/>
    </reaction>
</comment>
<dbReference type="Gene3D" id="3.90.230.10">
    <property type="entry name" value="Creatinase/methionine aminopeptidase superfamily"/>
    <property type="match status" value="1"/>
</dbReference>
<dbReference type="SUPFAM" id="SSF55920">
    <property type="entry name" value="Creatinase/aminopeptidase"/>
    <property type="match status" value="1"/>
</dbReference>
<feature type="binding site" evidence="6">
    <location>
        <position position="78"/>
    </location>
    <ligand>
        <name>substrate</name>
    </ligand>
</feature>
<feature type="binding site" evidence="6">
    <location>
        <position position="177"/>
    </location>
    <ligand>
        <name>substrate</name>
    </ligand>
</feature>
<feature type="binding site" evidence="6">
    <location>
        <position position="203"/>
    </location>
    <ligand>
        <name>a divalent metal cation</name>
        <dbReference type="ChEBI" id="CHEBI:60240"/>
        <label>2</label>
        <note>catalytic</note>
    </ligand>
</feature>
<feature type="binding site" evidence="6">
    <location>
        <position position="107"/>
    </location>
    <ligand>
        <name>a divalent metal cation</name>
        <dbReference type="ChEBI" id="CHEBI:60240"/>
        <label>1</label>
    </ligand>
</feature>
<evidence type="ECO:0000256" key="7">
    <source>
        <dbReference type="RuleBase" id="RU003653"/>
    </source>
</evidence>
<evidence type="ECO:0000256" key="1">
    <source>
        <dbReference type="ARBA" id="ARBA00002521"/>
    </source>
</evidence>
<comment type="similarity">
    <text evidence="6">Belongs to the peptidase M24A family. Methionine aminopeptidase type 1 subfamily.</text>
</comment>
<feature type="binding site" evidence="6">
    <location>
        <position position="234"/>
    </location>
    <ligand>
        <name>a divalent metal cation</name>
        <dbReference type="ChEBI" id="CHEBI:60240"/>
        <label>2</label>
        <note>catalytic</note>
    </ligand>
</feature>
<comment type="cofactor">
    <cofactor evidence="6">
        <name>Co(2+)</name>
        <dbReference type="ChEBI" id="CHEBI:48828"/>
    </cofactor>
    <cofactor evidence="6">
        <name>Zn(2+)</name>
        <dbReference type="ChEBI" id="CHEBI:29105"/>
    </cofactor>
    <cofactor evidence="6">
        <name>Mn(2+)</name>
        <dbReference type="ChEBI" id="CHEBI:29035"/>
    </cofactor>
    <cofactor evidence="6">
        <name>Fe(2+)</name>
        <dbReference type="ChEBI" id="CHEBI:29033"/>
    </cofactor>
    <text evidence="6">Binds 2 divalent metal cations per subunit. Has a high-affinity and a low affinity metal-binding site. The true nature of the physiological cofactor is under debate. The enzyme is active with cobalt, zinc, manganese or divalent iron ions. Most likely, methionine aminopeptidases function as mononuclear Fe(2+)-metalloproteases under physiological conditions, and the catalytically relevant metal-binding site has been assigned to the histidine-containing high-affinity site.</text>
</comment>
<dbReference type="InterPro" id="IPR036005">
    <property type="entry name" value="Creatinase/aminopeptidase-like"/>
</dbReference>
<comment type="subunit">
    <text evidence="6">Monomer.</text>
</comment>
<feature type="binding site" evidence="6">
    <location>
        <position position="170"/>
    </location>
    <ligand>
        <name>a divalent metal cation</name>
        <dbReference type="ChEBI" id="CHEBI:60240"/>
        <label>2</label>
        <note>catalytic</note>
    </ligand>
</feature>
<reference evidence="9 10" key="1">
    <citation type="submission" date="2020-01" db="EMBL/GenBank/DDBJ databases">
        <title>Genomes assembled from Gulf of Kutch pelagic sediment metagenomes.</title>
        <authorList>
            <person name="Chandrashekar M."/>
            <person name="Mahajan M.S."/>
            <person name="Dave K.J."/>
            <person name="Vatsa P."/>
            <person name="Nathani N.M."/>
        </authorList>
    </citation>
    <scope>NUCLEOTIDE SEQUENCE [LARGE SCALE GENOMIC DNA]</scope>
    <source>
        <strain evidence="9">KS3-K002</strain>
    </source>
</reference>
<accession>A0AAE4Z4Y0</accession>
<organism evidence="9 10">
    <name type="scientific">Candidatus Kutchimonas denitrificans</name>
    <dbReference type="NCBI Taxonomy" id="3056748"/>
    <lineage>
        <taxon>Bacteria</taxon>
        <taxon>Pseudomonadati</taxon>
        <taxon>Gemmatimonadota</taxon>
        <taxon>Gemmatimonadia</taxon>
        <taxon>Candidatus Palauibacterales</taxon>
        <taxon>Candidatus Palauibacteraceae</taxon>
        <taxon>Candidatus Kutchimonas</taxon>
    </lineage>
</organism>
<evidence type="ECO:0000313" key="10">
    <source>
        <dbReference type="Proteomes" id="UP000702544"/>
    </source>
</evidence>
<dbReference type="GO" id="GO:0046872">
    <property type="term" value="F:metal ion binding"/>
    <property type="evidence" value="ECO:0007669"/>
    <property type="project" value="UniProtKB-UniRule"/>
</dbReference>
<dbReference type="InterPro" id="IPR000994">
    <property type="entry name" value="Pept_M24"/>
</dbReference>
<dbReference type="AlphaFoldDB" id="A0AAE4Z4Y0"/>
<feature type="binding site" evidence="6">
    <location>
        <position position="96"/>
    </location>
    <ligand>
        <name>a divalent metal cation</name>
        <dbReference type="ChEBI" id="CHEBI:60240"/>
        <label>1</label>
    </ligand>
</feature>
<feature type="binding site" evidence="6">
    <location>
        <position position="107"/>
    </location>
    <ligand>
        <name>a divalent metal cation</name>
        <dbReference type="ChEBI" id="CHEBI:60240"/>
        <label>2</label>
        <note>catalytic</note>
    </ligand>
</feature>
<keyword evidence="2 6" id="KW-0031">Aminopeptidase</keyword>
<feature type="domain" description="Peptidase M24" evidence="8">
    <location>
        <begin position="11"/>
        <end position="240"/>
    </location>
</feature>
<dbReference type="GO" id="GO:0005829">
    <property type="term" value="C:cytosol"/>
    <property type="evidence" value="ECO:0007669"/>
    <property type="project" value="TreeGrafter"/>
</dbReference>
<dbReference type="PANTHER" id="PTHR43330">
    <property type="entry name" value="METHIONINE AMINOPEPTIDASE"/>
    <property type="match status" value="1"/>
</dbReference>
<dbReference type="GO" id="GO:0004239">
    <property type="term" value="F:initiator methionyl aminopeptidase activity"/>
    <property type="evidence" value="ECO:0007669"/>
    <property type="project" value="UniProtKB-UniRule"/>
</dbReference>
<dbReference type="NCBIfam" id="TIGR00500">
    <property type="entry name" value="met_pdase_I"/>
    <property type="match status" value="1"/>
</dbReference>
<dbReference type="Pfam" id="PF00557">
    <property type="entry name" value="Peptidase_M24"/>
    <property type="match status" value="1"/>
</dbReference>